<keyword evidence="1" id="KW-0812">Transmembrane</keyword>
<dbReference type="Proteomes" id="UP000247612">
    <property type="component" value="Unassembled WGS sequence"/>
</dbReference>
<evidence type="ECO:0000256" key="1">
    <source>
        <dbReference type="SAM" id="Phobius"/>
    </source>
</evidence>
<sequence>MLIQSIVGVICGGLALLLLIYCILMLCEKGPIFTNRFIWSSEAEKKTFDKKAEYRLASIVYGTLALFFALETIYVFTLDMRILIVGFSLIGLLFIYLIINAVKSQRKR</sequence>
<comment type="caution">
    <text evidence="2">The sequence shown here is derived from an EMBL/GenBank/DDBJ whole genome shotgun (WGS) entry which is preliminary data.</text>
</comment>
<dbReference type="OrthoDB" id="2049424at2"/>
<accession>A0A318KQN1</accession>
<dbReference type="RefSeq" id="WP_022937379.1">
    <property type="nucleotide sequence ID" value="NZ_CABKRQ010000003.1"/>
</dbReference>
<reference evidence="2 3" key="1">
    <citation type="submission" date="2018-05" db="EMBL/GenBank/DDBJ databases">
        <title>Genomic Encyclopedia of Type Strains, Phase IV (KMG-IV): sequencing the most valuable type-strain genomes for metagenomic binning, comparative biology and taxonomic classification.</title>
        <authorList>
            <person name="Goeker M."/>
        </authorList>
    </citation>
    <scope>NUCLEOTIDE SEQUENCE [LARGE SCALE GENOMIC DNA]</scope>
    <source>
        <strain evidence="2 3">JC118</strain>
    </source>
</reference>
<proteinExistence type="predicted"/>
<dbReference type="AlphaFoldDB" id="A0A318KQN1"/>
<keyword evidence="1" id="KW-1133">Transmembrane helix</keyword>
<dbReference type="STRING" id="1034346.GCA_000313565_01065"/>
<keyword evidence="1" id="KW-0472">Membrane</keyword>
<protein>
    <submittedName>
        <fullName evidence="2">Uncharacterized protein DUF3784</fullName>
    </submittedName>
</protein>
<feature type="transmembrane region" description="Helical" evidence="1">
    <location>
        <begin position="82"/>
        <end position="102"/>
    </location>
</feature>
<feature type="transmembrane region" description="Helical" evidence="1">
    <location>
        <begin position="6"/>
        <end position="27"/>
    </location>
</feature>
<evidence type="ECO:0000313" key="3">
    <source>
        <dbReference type="Proteomes" id="UP000247612"/>
    </source>
</evidence>
<evidence type="ECO:0000313" key="2">
    <source>
        <dbReference type="EMBL" id="PXX78892.1"/>
    </source>
</evidence>
<dbReference type="EMBL" id="QJKH01000006">
    <property type="protein sequence ID" value="PXX78892.1"/>
    <property type="molecule type" value="Genomic_DNA"/>
</dbReference>
<keyword evidence="3" id="KW-1185">Reference proteome</keyword>
<gene>
    <name evidence="2" type="ORF">DES51_1069</name>
</gene>
<name>A0A318KQN1_9FIRM</name>
<feature type="transmembrane region" description="Helical" evidence="1">
    <location>
        <begin position="54"/>
        <end position="76"/>
    </location>
</feature>
<organism evidence="2 3">
    <name type="scientific">Dielma fastidiosa</name>
    <dbReference type="NCBI Taxonomy" id="1034346"/>
    <lineage>
        <taxon>Bacteria</taxon>
        <taxon>Bacillati</taxon>
        <taxon>Bacillota</taxon>
        <taxon>Erysipelotrichia</taxon>
        <taxon>Erysipelotrichales</taxon>
        <taxon>Erysipelotrichaceae</taxon>
        <taxon>Dielma</taxon>
    </lineage>
</organism>